<evidence type="ECO:0000259" key="2">
    <source>
        <dbReference type="Pfam" id="PF00685"/>
    </source>
</evidence>
<accession>A0AAN9A6H8</accession>
<evidence type="ECO:0000313" key="3">
    <source>
        <dbReference type="EMBL" id="KAK7076598.1"/>
    </source>
</evidence>
<comment type="caution">
    <text evidence="3">The sequence shown here is derived from an EMBL/GenBank/DDBJ whole genome shotgun (WGS) entry which is preliminary data.</text>
</comment>
<dbReference type="InterPro" id="IPR000863">
    <property type="entry name" value="Sulfotransferase_dom"/>
</dbReference>
<feature type="domain" description="Sulfotransferase" evidence="2">
    <location>
        <begin position="65"/>
        <end position="116"/>
    </location>
</feature>
<dbReference type="SUPFAM" id="SSF52540">
    <property type="entry name" value="P-loop containing nucleoside triphosphate hydrolases"/>
    <property type="match status" value="1"/>
</dbReference>
<evidence type="ECO:0000256" key="1">
    <source>
        <dbReference type="ARBA" id="ARBA00010236"/>
    </source>
</evidence>
<dbReference type="EMBL" id="JAXCGZ010009607">
    <property type="protein sequence ID" value="KAK7076598.1"/>
    <property type="molecule type" value="Genomic_DNA"/>
</dbReference>
<dbReference type="GO" id="GO:0008146">
    <property type="term" value="F:sulfotransferase activity"/>
    <property type="evidence" value="ECO:0007669"/>
    <property type="project" value="InterPro"/>
</dbReference>
<dbReference type="PANTHER" id="PTHR45964">
    <property type="entry name" value="WSCD FAMILY MEMBER CG9164"/>
    <property type="match status" value="1"/>
</dbReference>
<dbReference type="InterPro" id="IPR027417">
    <property type="entry name" value="P-loop_NTPase"/>
</dbReference>
<reference evidence="3 4" key="1">
    <citation type="submission" date="2023-11" db="EMBL/GenBank/DDBJ databases">
        <title>Halocaridina rubra genome assembly.</title>
        <authorList>
            <person name="Smith C."/>
        </authorList>
    </citation>
    <scope>NUCLEOTIDE SEQUENCE [LARGE SCALE GENOMIC DNA]</scope>
    <source>
        <strain evidence="3">EP-1</strain>
        <tissue evidence="3">Whole</tissue>
    </source>
</reference>
<dbReference type="InterPro" id="IPR051589">
    <property type="entry name" value="Sialate-O-sulfotransferase"/>
</dbReference>
<gene>
    <name evidence="3" type="ORF">SK128_014717</name>
</gene>
<dbReference type="AlphaFoldDB" id="A0AAN9A6H8"/>
<dbReference type="Proteomes" id="UP001381693">
    <property type="component" value="Unassembled WGS sequence"/>
</dbReference>
<dbReference type="Pfam" id="PF00685">
    <property type="entry name" value="Sulfotransfer_1"/>
    <property type="match status" value="1"/>
</dbReference>
<comment type="similarity">
    <text evidence="1">Belongs to the WSCD family.</text>
</comment>
<dbReference type="PANTHER" id="PTHR45964:SF5">
    <property type="entry name" value="WSCD FAMILY MEMBER CG9164"/>
    <property type="match status" value="1"/>
</dbReference>
<protein>
    <recommendedName>
        <fullName evidence="2">Sulfotransferase domain-containing protein</fullName>
    </recommendedName>
</protein>
<sequence length="185" mass="21659">MTLGNKRFVSNGCLANATCYQCYWRQIVLYISSRQTLILFVAQQLKGFFSVTGWANFTSERAHLWVKLYTAWLSLPRTKLHVVHYEHLQHNIEKEAKRLIQFLGLPLDYGRLECLIRYPEGHFRRPKYSKHLQGYQFPAASVNILKEGMRSIDSLLSQGRHPSLPKHLYSFTPRSIDRAIPRPNR</sequence>
<organism evidence="3 4">
    <name type="scientific">Halocaridina rubra</name>
    <name type="common">Hawaiian red shrimp</name>
    <dbReference type="NCBI Taxonomy" id="373956"/>
    <lineage>
        <taxon>Eukaryota</taxon>
        <taxon>Metazoa</taxon>
        <taxon>Ecdysozoa</taxon>
        <taxon>Arthropoda</taxon>
        <taxon>Crustacea</taxon>
        <taxon>Multicrustacea</taxon>
        <taxon>Malacostraca</taxon>
        <taxon>Eumalacostraca</taxon>
        <taxon>Eucarida</taxon>
        <taxon>Decapoda</taxon>
        <taxon>Pleocyemata</taxon>
        <taxon>Caridea</taxon>
        <taxon>Atyoidea</taxon>
        <taxon>Atyidae</taxon>
        <taxon>Halocaridina</taxon>
    </lineage>
</organism>
<dbReference type="Gene3D" id="3.40.50.300">
    <property type="entry name" value="P-loop containing nucleotide triphosphate hydrolases"/>
    <property type="match status" value="1"/>
</dbReference>
<name>A0AAN9A6H8_HALRR</name>
<keyword evidence="4" id="KW-1185">Reference proteome</keyword>
<proteinExistence type="inferred from homology"/>
<evidence type="ECO:0000313" key="4">
    <source>
        <dbReference type="Proteomes" id="UP001381693"/>
    </source>
</evidence>